<dbReference type="EMBL" id="PVTX01000007">
    <property type="protein sequence ID" value="PRZ05733.1"/>
    <property type="molecule type" value="Genomic_DNA"/>
</dbReference>
<dbReference type="Proteomes" id="UP000239895">
    <property type="component" value="Unassembled WGS sequence"/>
</dbReference>
<proteinExistence type="predicted"/>
<reference evidence="2 3" key="1">
    <citation type="submission" date="2018-03" db="EMBL/GenBank/DDBJ databases">
        <title>Comparative analysis of microorganisms from saline springs in Andes Mountain Range, Colombia.</title>
        <authorList>
            <person name="Rubin E."/>
        </authorList>
    </citation>
    <scope>NUCLEOTIDE SEQUENCE [LARGE SCALE GENOMIC DNA]</scope>
    <source>
        <strain evidence="2 3">CG 23</strain>
    </source>
</reference>
<accession>A0ABX5EGF6</accession>
<evidence type="ECO:0000256" key="1">
    <source>
        <dbReference type="SAM" id="MobiDB-lite"/>
    </source>
</evidence>
<name>A0ABX5EGF6_9MICO</name>
<keyword evidence="3" id="KW-1185">Reference proteome</keyword>
<evidence type="ECO:0000313" key="2">
    <source>
        <dbReference type="EMBL" id="PRZ05733.1"/>
    </source>
</evidence>
<gene>
    <name evidence="2" type="ORF">BCL65_107221</name>
</gene>
<organism evidence="2 3">
    <name type="scientific">Isoptericola halotolerans</name>
    <dbReference type="NCBI Taxonomy" id="300560"/>
    <lineage>
        <taxon>Bacteria</taxon>
        <taxon>Bacillati</taxon>
        <taxon>Actinomycetota</taxon>
        <taxon>Actinomycetes</taxon>
        <taxon>Micrococcales</taxon>
        <taxon>Promicromonosporaceae</taxon>
        <taxon>Isoptericola</taxon>
    </lineage>
</organism>
<feature type="region of interest" description="Disordered" evidence="1">
    <location>
        <begin position="128"/>
        <end position="152"/>
    </location>
</feature>
<protein>
    <submittedName>
        <fullName evidence="2">Uncharacterized protein</fullName>
    </submittedName>
</protein>
<comment type="caution">
    <text evidence="2">The sequence shown here is derived from an EMBL/GenBank/DDBJ whole genome shotgun (WGS) entry which is preliminary data.</text>
</comment>
<evidence type="ECO:0000313" key="3">
    <source>
        <dbReference type="Proteomes" id="UP000239895"/>
    </source>
</evidence>
<sequence length="152" mass="16654">MPSPDGGLVASVARMLPTEWIEHRRPGDREIVGWIRPAGDDWVAVSLLGHDLTEPVDWLAAEEALDATSLAWLADAWMLERTGGAPLRVRMVEVTPDRVVVQTDDFGAIDAQVERYVLPWPAPSRLRLRRSDDPDGRVLAGVTVGGTSPQPD</sequence>